<dbReference type="InterPro" id="IPR028082">
    <property type="entry name" value="Peripla_BP_I"/>
</dbReference>
<accession>W7IN50</accession>
<evidence type="ECO:0000313" key="5">
    <source>
        <dbReference type="EMBL" id="EWC62300.1"/>
    </source>
</evidence>
<dbReference type="InterPro" id="IPR051010">
    <property type="entry name" value="BCAA_transport"/>
</dbReference>
<dbReference type="SUPFAM" id="SSF53822">
    <property type="entry name" value="Periplasmic binding protein-like I"/>
    <property type="match status" value="1"/>
</dbReference>
<reference evidence="5 6" key="1">
    <citation type="journal article" date="2014" name="Genome Announc.">
        <title>Draft Genome Sequence of the Antitrypanosomally Active Sponge-Associated Bacterium Actinokineospora sp. Strain EG49.</title>
        <authorList>
            <person name="Harjes J."/>
            <person name="Ryu T."/>
            <person name="Abdelmohsen U.R."/>
            <person name="Moitinho-Silva L."/>
            <person name="Horn H."/>
            <person name="Ravasi T."/>
            <person name="Hentschel U."/>
        </authorList>
    </citation>
    <scope>NUCLEOTIDE SEQUENCE [LARGE SCALE GENOMIC DNA]</scope>
    <source>
        <strain evidence="5 6">EG49</strain>
    </source>
</reference>
<dbReference type="Pfam" id="PF13458">
    <property type="entry name" value="Peripla_BP_6"/>
    <property type="match status" value="1"/>
</dbReference>
<organism evidence="5 6">
    <name type="scientific">Actinokineospora spheciospongiae</name>
    <dbReference type="NCBI Taxonomy" id="909613"/>
    <lineage>
        <taxon>Bacteria</taxon>
        <taxon>Bacillati</taxon>
        <taxon>Actinomycetota</taxon>
        <taxon>Actinomycetes</taxon>
        <taxon>Pseudonocardiales</taxon>
        <taxon>Pseudonocardiaceae</taxon>
        <taxon>Actinokineospora</taxon>
    </lineage>
</organism>
<dbReference type="EMBL" id="AYXG01000081">
    <property type="protein sequence ID" value="EWC62300.1"/>
    <property type="molecule type" value="Genomic_DNA"/>
</dbReference>
<proteinExistence type="inferred from homology"/>
<protein>
    <submittedName>
        <fullName evidence="5">Leucine-, isoleucine-, valine-, threonine-, and alanine-binding protein</fullName>
    </submittedName>
</protein>
<feature type="domain" description="Leucine-binding protein" evidence="4">
    <location>
        <begin position="33"/>
        <end position="353"/>
    </location>
</feature>
<dbReference type="Gene3D" id="3.40.50.2300">
    <property type="match status" value="2"/>
</dbReference>
<dbReference type="PROSITE" id="PS51257">
    <property type="entry name" value="PROKAR_LIPOPROTEIN"/>
    <property type="match status" value="1"/>
</dbReference>
<comment type="caution">
    <text evidence="5">The sequence shown here is derived from an EMBL/GenBank/DDBJ whole genome shotgun (WGS) entry which is preliminary data.</text>
</comment>
<keyword evidence="6" id="KW-1185">Reference proteome</keyword>
<feature type="signal peptide" evidence="3">
    <location>
        <begin position="1"/>
        <end position="22"/>
    </location>
</feature>
<dbReference type="eggNOG" id="COG0683">
    <property type="taxonomic scope" value="Bacteria"/>
</dbReference>
<evidence type="ECO:0000259" key="4">
    <source>
        <dbReference type="Pfam" id="PF13458"/>
    </source>
</evidence>
<feature type="chain" id="PRO_5004896060" evidence="3">
    <location>
        <begin position="23"/>
        <end position="413"/>
    </location>
</feature>
<sequence>MRSRSAAALVAAAVLTATTACGSPSGSPDSDVVKVGAILSLSGIYATLGPAQKNALQMGVEELNRTGFTVGGRKRTLEISYADDRSDAATTGVTALRELVQSQKVPVIAYGLGSDTYVPQLQRQPVPMVNMLDSSYPGILGLSDHLFLTRGASPTYVPGCLYYAKRKLGTTSISVITAKGEPYGEGLTQLVTKSAQAEGVRIAANSEFPLSSTDYSNAISAAVAAKPDAVYLSSVTAVILPVLKQLRQSGYTGPVIHSAGVNPNQAKAILGAQYDSIMKDNYDCAGTLPTTSQDPAAQAFAKDYQQRYDEYPQDLTMWAHDFPFIVAAAMTKADTVSDPAKIEQALKEIDVPQGTVSGWLPGDGGRLFTDRNARTASEVTAWCPGQDTLRSAMVFDVKDDAVVDPTFPQETCG</sequence>
<name>W7IN50_9PSEU</name>
<dbReference type="PANTHER" id="PTHR30483:SF6">
    <property type="entry name" value="PERIPLASMIC BINDING PROTEIN OF ABC TRANSPORTER FOR NATURAL AMINO ACIDS"/>
    <property type="match status" value="1"/>
</dbReference>
<evidence type="ECO:0000313" key="6">
    <source>
        <dbReference type="Proteomes" id="UP000019277"/>
    </source>
</evidence>
<keyword evidence="2 3" id="KW-0732">Signal</keyword>
<dbReference type="OrthoDB" id="3563031at2"/>
<evidence type="ECO:0000256" key="2">
    <source>
        <dbReference type="ARBA" id="ARBA00022729"/>
    </source>
</evidence>
<dbReference type="PANTHER" id="PTHR30483">
    <property type="entry name" value="LEUCINE-SPECIFIC-BINDING PROTEIN"/>
    <property type="match status" value="1"/>
</dbReference>
<gene>
    <name evidence="5" type="ORF">UO65_2287</name>
</gene>
<dbReference type="Proteomes" id="UP000019277">
    <property type="component" value="Unassembled WGS sequence"/>
</dbReference>
<dbReference type="RefSeq" id="WP_035281488.1">
    <property type="nucleotide sequence ID" value="NZ_AYXG01000081.1"/>
</dbReference>
<dbReference type="InterPro" id="IPR028081">
    <property type="entry name" value="Leu-bd"/>
</dbReference>
<comment type="similarity">
    <text evidence="1">Belongs to the leucine-binding protein family.</text>
</comment>
<evidence type="ECO:0000256" key="3">
    <source>
        <dbReference type="SAM" id="SignalP"/>
    </source>
</evidence>
<dbReference type="AlphaFoldDB" id="W7IN50"/>
<dbReference type="PATRIC" id="fig|909613.9.peg.2293"/>
<evidence type="ECO:0000256" key="1">
    <source>
        <dbReference type="ARBA" id="ARBA00010062"/>
    </source>
</evidence>
<dbReference type="STRING" id="909613.UO65_2287"/>